<dbReference type="Proteomes" id="UP001054252">
    <property type="component" value="Unassembled WGS sequence"/>
</dbReference>
<accession>A0AAV5JSB1</accession>
<name>A0AAV5JSB1_9ROSI</name>
<proteinExistence type="predicted"/>
<comment type="caution">
    <text evidence="2">The sequence shown here is derived from an EMBL/GenBank/DDBJ whole genome shotgun (WGS) entry which is preliminary data.</text>
</comment>
<evidence type="ECO:0000313" key="3">
    <source>
        <dbReference type="Proteomes" id="UP001054252"/>
    </source>
</evidence>
<feature type="region of interest" description="Disordered" evidence="1">
    <location>
        <begin position="1"/>
        <end position="56"/>
    </location>
</feature>
<evidence type="ECO:0000313" key="2">
    <source>
        <dbReference type="EMBL" id="GKV14447.1"/>
    </source>
</evidence>
<dbReference type="AlphaFoldDB" id="A0AAV5JSB1"/>
<protein>
    <submittedName>
        <fullName evidence="2">Uncharacterized protein</fullName>
    </submittedName>
</protein>
<feature type="compositionally biased region" description="Pro residues" evidence="1">
    <location>
        <begin position="21"/>
        <end position="34"/>
    </location>
</feature>
<dbReference type="EMBL" id="BPVZ01000041">
    <property type="protein sequence ID" value="GKV14447.1"/>
    <property type="molecule type" value="Genomic_DNA"/>
</dbReference>
<evidence type="ECO:0000256" key="1">
    <source>
        <dbReference type="SAM" id="MobiDB-lite"/>
    </source>
</evidence>
<sequence>MAVSGQPLAAPAKPTASNTPLLPPCSPSLSPPIPSSLQIPSPRNPPLSHCQSSYSG</sequence>
<gene>
    <name evidence="2" type="ORF">SLEP1_g25330</name>
</gene>
<keyword evidence="3" id="KW-1185">Reference proteome</keyword>
<organism evidence="2 3">
    <name type="scientific">Rubroshorea leprosula</name>
    <dbReference type="NCBI Taxonomy" id="152421"/>
    <lineage>
        <taxon>Eukaryota</taxon>
        <taxon>Viridiplantae</taxon>
        <taxon>Streptophyta</taxon>
        <taxon>Embryophyta</taxon>
        <taxon>Tracheophyta</taxon>
        <taxon>Spermatophyta</taxon>
        <taxon>Magnoliopsida</taxon>
        <taxon>eudicotyledons</taxon>
        <taxon>Gunneridae</taxon>
        <taxon>Pentapetalae</taxon>
        <taxon>rosids</taxon>
        <taxon>malvids</taxon>
        <taxon>Malvales</taxon>
        <taxon>Dipterocarpaceae</taxon>
        <taxon>Rubroshorea</taxon>
    </lineage>
</organism>
<reference evidence="2 3" key="1">
    <citation type="journal article" date="2021" name="Commun. Biol.">
        <title>The genome of Shorea leprosula (Dipterocarpaceae) highlights the ecological relevance of drought in aseasonal tropical rainforests.</title>
        <authorList>
            <person name="Ng K.K.S."/>
            <person name="Kobayashi M.J."/>
            <person name="Fawcett J.A."/>
            <person name="Hatakeyama M."/>
            <person name="Paape T."/>
            <person name="Ng C.H."/>
            <person name="Ang C.C."/>
            <person name="Tnah L.H."/>
            <person name="Lee C.T."/>
            <person name="Nishiyama T."/>
            <person name="Sese J."/>
            <person name="O'Brien M.J."/>
            <person name="Copetti D."/>
            <person name="Mohd Noor M.I."/>
            <person name="Ong R.C."/>
            <person name="Putra M."/>
            <person name="Sireger I.Z."/>
            <person name="Indrioko S."/>
            <person name="Kosugi Y."/>
            <person name="Izuno A."/>
            <person name="Isagi Y."/>
            <person name="Lee S.L."/>
            <person name="Shimizu K.K."/>
        </authorList>
    </citation>
    <scope>NUCLEOTIDE SEQUENCE [LARGE SCALE GENOMIC DNA]</scope>
    <source>
        <strain evidence="2">214</strain>
    </source>
</reference>